<evidence type="ECO:0000313" key="2">
    <source>
        <dbReference type="EMBL" id="WVZ56671.1"/>
    </source>
</evidence>
<gene>
    <name evidence="2" type="ORF">U9M48_007165</name>
</gene>
<dbReference type="EMBL" id="CP144746">
    <property type="protein sequence ID" value="WVZ56671.1"/>
    <property type="molecule type" value="Genomic_DNA"/>
</dbReference>
<accession>A0AAQ3SK30</accession>
<dbReference type="AlphaFoldDB" id="A0AAQ3SK30"/>
<dbReference type="Proteomes" id="UP001341281">
    <property type="component" value="Chromosome 02"/>
</dbReference>
<name>A0AAQ3SK30_PASNO</name>
<organism evidence="2 3">
    <name type="scientific">Paspalum notatum var. saurae</name>
    <dbReference type="NCBI Taxonomy" id="547442"/>
    <lineage>
        <taxon>Eukaryota</taxon>
        <taxon>Viridiplantae</taxon>
        <taxon>Streptophyta</taxon>
        <taxon>Embryophyta</taxon>
        <taxon>Tracheophyta</taxon>
        <taxon>Spermatophyta</taxon>
        <taxon>Magnoliopsida</taxon>
        <taxon>Liliopsida</taxon>
        <taxon>Poales</taxon>
        <taxon>Poaceae</taxon>
        <taxon>PACMAD clade</taxon>
        <taxon>Panicoideae</taxon>
        <taxon>Andropogonodae</taxon>
        <taxon>Paspaleae</taxon>
        <taxon>Paspalinae</taxon>
        <taxon>Paspalum</taxon>
    </lineage>
</organism>
<feature type="non-terminal residue" evidence="2">
    <location>
        <position position="1"/>
    </location>
</feature>
<evidence type="ECO:0000256" key="1">
    <source>
        <dbReference type="SAM" id="MobiDB-lite"/>
    </source>
</evidence>
<protein>
    <submittedName>
        <fullName evidence="2">Uncharacterized protein</fullName>
    </submittedName>
</protein>
<keyword evidence="3" id="KW-1185">Reference proteome</keyword>
<sequence>MARGPPPSPHGRTRRSTPTATCDCDFSVLRAPPFGLRSRQPREAAPPPDADGAQASRSAPAVDRRAAGCTTRGARAGGGRPAAGPRRPLGTPPPRAAGSPPLHSWANRRGVAPLAGCPDRPWALGCSARLLRLHCSLPAWSRAWPVETGASIDAHASADASVDAPIVDTPIFDARAAIDDDTPIETPATASNEE</sequence>
<evidence type="ECO:0000313" key="3">
    <source>
        <dbReference type="Proteomes" id="UP001341281"/>
    </source>
</evidence>
<feature type="region of interest" description="Disordered" evidence="1">
    <location>
        <begin position="1"/>
        <end position="104"/>
    </location>
</feature>
<proteinExistence type="predicted"/>
<reference evidence="2 3" key="1">
    <citation type="submission" date="2024-02" db="EMBL/GenBank/DDBJ databases">
        <title>High-quality chromosome-scale genome assembly of Pensacola bahiagrass (Paspalum notatum Flugge var. saurae).</title>
        <authorList>
            <person name="Vega J.M."/>
            <person name="Podio M."/>
            <person name="Orjuela J."/>
            <person name="Siena L.A."/>
            <person name="Pessino S.C."/>
            <person name="Combes M.C."/>
            <person name="Mariac C."/>
            <person name="Albertini E."/>
            <person name="Pupilli F."/>
            <person name="Ortiz J.P.A."/>
            <person name="Leblanc O."/>
        </authorList>
    </citation>
    <scope>NUCLEOTIDE SEQUENCE [LARGE SCALE GENOMIC DNA]</scope>
    <source>
        <strain evidence="2">R1</strain>
        <tissue evidence="2">Leaf</tissue>
    </source>
</reference>